<accession>A0A0F8ZK44</accession>
<organism evidence="1">
    <name type="scientific">marine sediment metagenome</name>
    <dbReference type="NCBI Taxonomy" id="412755"/>
    <lineage>
        <taxon>unclassified sequences</taxon>
        <taxon>metagenomes</taxon>
        <taxon>ecological metagenomes</taxon>
    </lineage>
</organism>
<proteinExistence type="predicted"/>
<gene>
    <name evidence="1" type="ORF">LCGC14_2685320</name>
</gene>
<name>A0A0F8ZK44_9ZZZZ</name>
<dbReference type="EMBL" id="LAZR01047449">
    <property type="protein sequence ID" value="KKK94193.1"/>
    <property type="molecule type" value="Genomic_DNA"/>
</dbReference>
<feature type="non-terminal residue" evidence="1">
    <location>
        <position position="385"/>
    </location>
</feature>
<protein>
    <submittedName>
        <fullName evidence="1">Uncharacterized protein</fullName>
    </submittedName>
</protein>
<sequence length="385" mass="43872">MEDEISIPTNDEKYNIIQKILAIHTEDELTKLIDNDPFFSKYGDWEPVAGDITNIRFIGNQKITAVGTLTELLVNSIDSLLMLGCIKTGKNPNEEGVPKSMKEASELYYGIPNGNIRNCFPKGRLDQTGTWTKLSLNVKTMNGVPITELAGNINMIFLGSEKGNHNTIIIYDKGMGQSPQKFKDSFLYYQKDNKLNIPFVQGKYAMGATGVFPRCGLKKYVFILSTKHPDVCGPAEKNKWGFTIIRKNNSILTKLDFFEYLCVKGEEKRIFSFPSKLIPNAVSGNMYDDNKQTTLTRGIELGTYIKLFDFDIGVWGIKNMMDMFDLQLYDPVLPIRYDDGTVKKGKRQSWYLLGAETRFLMRKLIHPDYIEGIKIQFEIQYGIKF</sequence>
<evidence type="ECO:0000313" key="1">
    <source>
        <dbReference type="EMBL" id="KKK94193.1"/>
    </source>
</evidence>
<dbReference type="AlphaFoldDB" id="A0A0F8ZK44"/>
<comment type="caution">
    <text evidence="1">The sequence shown here is derived from an EMBL/GenBank/DDBJ whole genome shotgun (WGS) entry which is preliminary data.</text>
</comment>
<reference evidence="1" key="1">
    <citation type="journal article" date="2015" name="Nature">
        <title>Complex archaea that bridge the gap between prokaryotes and eukaryotes.</title>
        <authorList>
            <person name="Spang A."/>
            <person name="Saw J.H."/>
            <person name="Jorgensen S.L."/>
            <person name="Zaremba-Niedzwiedzka K."/>
            <person name="Martijn J."/>
            <person name="Lind A.E."/>
            <person name="van Eijk R."/>
            <person name="Schleper C."/>
            <person name="Guy L."/>
            <person name="Ettema T.J."/>
        </authorList>
    </citation>
    <scope>NUCLEOTIDE SEQUENCE</scope>
</reference>